<dbReference type="Pfam" id="PF03372">
    <property type="entry name" value="Exo_endo_phos"/>
    <property type="match status" value="1"/>
</dbReference>
<dbReference type="GO" id="GO:0004519">
    <property type="term" value="F:endonuclease activity"/>
    <property type="evidence" value="ECO:0007669"/>
    <property type="project" value="UniProtKB-KW"/>
</dbReference>
<reference evidence="2 3" key="1">
    <citation type="submission" date="2019-02" db="EMBL/GenBank/DDBJ databases">
        <title>Deep-cultivation of Planctomycetes and their phenomic and genomic characterization uncovers novel biology.</title>
        <authorList>
            <person name="Wiegand S."/>
            <person name="Jogler M."/>
            <person name="Boedeker C."/>
            <person name="Pinto D."/>
            <person name="Vollmers J."/>
            <person name="Rivas-Marin E."/>
            <person name="Kohn T."/>
            <person name="Peeters S.H."/>
            <person name="Heuer A."/>
            <person name="Rast P."/>
            <person name="Oberbeckmann S."/>
            <person name="Bunk B."/>
            <person name="Jeske O."/>
            <person name="Meyerdierks A."/>
            <person name="Storesund J.E."/>
            <person name="Kallscheuer N."/>
            <person name="Luecker S."/>
            <person name="Lage O.M."/>
            <person name="Pohl T."/>
            <person name="Merkel B.J."/>
            <person name="Hornburger P."/>
            <person name="Mueller R.-W."/>
            <person name="Bruemmer F."/>
            <person name="Labrenz M."/>
            <person name="Spormann A.M."/>
            <person name="Op den Camp H."/>
            <person name="Overmann J."/>
            <person name="Amann R."/>
            <person name="Jetten M.S.M."/>
            <person name="Mascher T."/>
            <person name="Medema M.H."/>
            <person name="Devos D.P."/>
            <person name="Kaster A.-K."/>
            <person name="Ovreas L."/>
            <person name="Rohde M."/>
            <person name="Galperin M.Y."/>
            <person name="Jogler C."/>
        </authorList>
    </citation>
    <scope>NUCLEOTIDE SEQUENCE [LARGE SCALE GENOMIC DNA]</scope>
    <source>
        <strain evidence="2 3">Spa11</strain>
    </source>
</reference>
<evidence type="ECO:0000259" key="1">
    <source>
        <dbReference type="Pfam" id="PF03372"/>
    </source>
</evidence>
<keyword evidence="2" id="KW-0269">Exonuclease</keyword>
<keyword evidence="2" id="KW-0540">Nuclease</keyword>
<dbReference type="InterPro" id="IPR005135">
    <property type="entry name" value="Endo/exonuclease/phosphatase"/>
</dbReference>
<proteinExistence type="predicted"/>
<keyword evidence="2" id="KW-0255">Endonuclease</keyword>
<dbReference type="AlphaFoldDB" id="A0A518K745"/>
<dbReference type="EMBL" id="CP036349">
    <property type="protein sequence ID" value="QDV73615.1"/>
    <property type="molecule type" value="Genomic_DNA"/>
</dbReference>
<evidence type="ECO:0000313" key="3">
    <source>
        <dbReference type="Proteomes" id="UP000316426"/>
    </source>
</evidence>
<dbReference type="GO" id="GO:0004527">
    <property type="term" value="F:exonuclease activity"/>
    <property type="evidence" value="ECO:0007669"/>
    <property type="project" value="UniProtKB-KW"/>
</dbReference>
<organism evidence="2 3">
    <name type="scientific">Botrimarina mediterranea</name>
    <dbReference type="NCBI Taxonomy" id="2528022"/>
    <lineage>
        <taxon>Bacteria</taxon>
        <taxon>Pseudomonadati</taxon>
        <taxon>Planctomycetota</taxon>
        <taxon>Planctomycetia</taxon>
        <taxon>Pirellulales</taxon>
        <taxon>Lacipirellulaceae</taxon>
        <taxon>Botrimarina</taxon>
    </lineage>
</organism>
<dbReference type="KEGG" id="bmei:Spa11_18130"/>
<protein>
    <submittedName>
        <fullName evidence="2">Endonuclease/Exonuclease/phosphatase family protein</fullName>
    </submittedName>
</protein>
<accession>A0A518K745</accession>
<dbReference type="Gene3D" id="3.60.10.10">
    <property type="entry name" value="Endonuclease/exonuclease/phosphatase"/>
    <property type="match status" value="1"/>
</dbReference>
<sequence>MIRYLILTLIVFVSPGLADDTTPLRIVTFNAEILTAPGVRAGQLQKFRFDFARKGHLERVADVIETLSPDVLNFVEVTSREAVDQVVDILHEKGMKDYRGYHVESNDGFSGMDVGVISRFPLDEIDGEEIRTIYSPKGDPTWSQAFSFTERGEKRNGGTSLSRNSMYFATVNGWKLGFFGLHLKSNPDDAYSNGKRGAEAELVGRAIRGEIVPRGYLPIVLGDLNDYDPDVPDRDDTRDTKTDVIKRIKDYDTKKPGDELVNAAQWIPRKTDRYTSHWDWNENGAADGDDVYTMIDHVLLPKELAPHVRRVFISHVVGLDTSDHFPIVVDLALPPK</sequence>
<feature type="domain" description="Endonuclease/exonuclease/phosphatase" evidence="1">
    <location>
        <begin position="54"/>
        <end position="324"/>
    </location>
</feature>
<keyword evidence="3" id="KW-1185">Reference proteome</keyword>
<dbReference type="SUPFAM" id="SSF56219">
    <property type="entry name" value="DNase I-like"/>
    <property type="match status" value="1"/>
</dbReference>
<dbReference type="InterPro" id="IPR036691">
    <property type="entry name" value="Endo/exonu/phosph_ase_sf"/>
</dbReference>
<evidence type="ECO:0000313" key="2">
    <source>
        <dbReference type="EMBL" id="QDV73615.1"/>
    </source>
</evidence>
<dbReference type="RefSeq" id="WP_197529848.1">
    <property type="nucleotide sequence ID" value="NZ_CP036349.1"/>
</dbReference>
<dbReference type="Proteomes" id="UP000316426">
    <property type="component" value="Chromosome"/>
</dbReference>
<keyword evidence="2" id="KW-0378">Hydrolase</keyword>
<name>A0A518K745_9BACT</name>
<gene>
    <name evidence="2" type="ORF">Spa11_18130</name>
</gene>